<dbReference type="AlphaFoldDB" id="A0A1H3JBF7"/>
<sequence length="363" mass="41279">MKRVGIIGASGKIGLMAAREIEGFCQIKGGSRHYKKCYESLKNFYWQKVDLYNEESLCEFCSDCDIILNCAGPAVVVEDKVATVAGNFKIPYVDTSDIVLVDKAIKKSLPNDSVYVVGSGYVPGLGGLLLKWLACRQYDDLNLVKCYQCGIQKFSEIAFVDIVFGSLSGESKGDSYYRRGRILKEHNLGIIKRNFPSLEKEYEFKSFLSDEMIDTASKYNIKELHWFNNVENKQMSELVMDSVKLLLSKGEKSALKEINENAKKYANLSMDNEEEWSKIIIECRGKLNNEKKESFTSFDVNKEEEACGLVVGLVIKKLVTEKVKNGIYYPHDIITANEIELFLSKIKKENFTTYEIDREIEYA</sequence>
<protein>
    <recommendedName>
        <fullName evidence="3">Saccharopine dehydrogenase NADP binding domain-containing protein</fullName>
    </recommendedName>
</protein>
<dbReference type="PANTHER" id="PTHR43781:SF1">
    <property type="entry name" value="SACCHAROPINE DEHYDROGENASE"/>
    <property type="match status" value="1"/>
</dbReference>
<dbReference type="InterPro" id="IPR036291">
    <property type="entry name" value="NAD(P)-bd_dom_sf"/>
</dbReference>
<dbReference type="RefSeq" id="WP_074717468.1">
    <property type="nucleotide sequence ID" value="NZ_FNPG01000015.1"/>
</dbReference>
<evidence type="ECO:0000313" key="1">
    <source>
        <dbReference type="EMBL" id="SDY37350.1"/>
    </source>
</evidence>
<dbReference type="OrthoDB" id="1221575at2"/>
<dbReference type="STRING" id="1122142.SAMN02910414_01414"/>
<organism evidence="1 2">
    <name type="scientific">Lachnobacterium bovis DSM 14045</name>
    <dbReference type="NCBI Taxonomy" id="1122142"/>
    <lineage>
        <taxon>Bacteria</taxon>
        <taxon>Bacillati</taxon>
        <taxon>Bacillota</taxon>
        <taxon>Clostridia</taxon>
        <taxon>Lachnospirales</taxon>
        <taxon>Lachnospiraceae</taxon>
        <taxon>Lachnobacterium</taxon>
    </lineage>
</organism>
<keyword evidence="2" id="KW-1185">Reference proteome</keyword>
<proteinExistence type="predicted"/>
<reference evidence="1 2" key="1">
    <citation type="submission" date="2016-10" db="EMBL/GenBank/DDBJ databases">
        <authorList>
            <person name="de Groot N.N."/>
        </authorList>
    </citation>
    <scope>NUCLEOTIDE SEQUENCE [LARGE SCALE GENOMIC DNA]</scope>
    <source>
        <strain evidence="1 2">DSM 14045</strain>
    </source>
</reference>
<evidence type="ECO:0008006" key="3">
    <source>
        <dbReference type="Google" id="ProtNLM"/>
    </source>
</evidence>
<dbReference type="SUPFAM" id="SSF51735">
    <property type="entry name" value="NAD(P)-binding Rossmann-fold domains"/>
    <property type="match status" value="1"/>
</dbReference>
<accession>A0A1H3JBF7</accession>
<gene>
    <name evidence="1" type="ORF">SAMN02910414_01414</name>
</gene>
<dbReference type="EMBL" id="FNPG01000015">
    <property type="protein sequence ID" value="SDY37350.1"/>
    <property type="molecule type" value="Genomic_DNA"/>
</dbReference>
<evidence type="ECO:0000313" key="2">
    <source>
        <dbReference type="Proteomes" id="UP000183918"/>
    </source>
</evidence>
<name>A0A1H3JBF7_9FIRM</name>
<dbReference type="Gene3D" id="3.40.50.720">
    <property type="entry name" value="NAD(P)-binding Rossmann-like Domain"/>
    <property type="match status" value="1"/>
</dbReference>
<dbReference type="PANTHER" id="PTHR43781">
    <property type="entry name" value="SACCHAROPINE DEHYDROGENASE"/>
    <property type="match status" value="1"/>
</dbReference>
<dbReference type="Proteomes" id="UP000183918">
    <property type="component" value="Unassembled WGS sequence"/>
</dbReference>